<dbReference type="Pfam" id="PF01152">
    <property type="entry name" value="Bac_globin"/>
    <property type="match status" value="1"/>
</dbReference>
<keyword evidence="4" id="KW-0408">Iron</keyword>
<dbReference type="Gene3D" id="1.10.490.10">
    <property type="entry name" value="Globins"/>
    <property type="match status" value="1"/>
</dbReference>
<sequence>MKTVKHTSWFIAAAISTMLTSTFAATDKPPTVDEQISGMQSMCAESEKARNERHMANPLYYRLGEYDKIHRFTREVVRLHFENPELDHIMTGIDGERLAKNVADFVSTGTGGLKTYKGRDMPSAHARFKLTDADFLAAGGDIVQAMQSMGYGQPEIDEFVCILVSMKDLVVMK</sequence>
<evidence type="ECO:0000256" key="1">
    <source>
        <dbReference type="ARBA" id="ARBA00022448"/>
    </source>
</evidence>
<evidence type="ECO:0000256" key="4">
    <source>
        <dbReference type="ARBA" id="ARBA00023004"/>
    </source>
</evidence>
<dbReference type="GO" id="GO:0019825">
    <property type="term" value="F:oxygen binding"/>
    <property type="evidence" value="ECO:0007669"/>
    <property type="project" value="InterPro"/>
</dbReference>
<dbReference type="InterPro" id="IPR009050">
    <property type="entry name" value="Globin-like_sf"/>
</dbReference>
<comment type="caution">
    <text evidence="6">The sequence shown here is derived from an EMBL/GenBank/DDBJ whole genome shotgun (WGS) entry which is preliminary data.</text>
</comment>
<keyword evidence="3" id="KW-0479">Metal-binding</keyword>
<dbReference type="InterPro" id="IPR012292">
    <property type="entry name" value="Globin/Proto"/>
</dbReference>
<name>A0A3P1SN48_9GAMM</name>
<dbReference type="CDD" id="cd00454">
    <property type="entry name" value="TrHb1_N"/>
    <property type="match status" value="1"/>
</dbReference>
<evidence type="ECO:0000256" key="2">
    <source>
        <dbReference type="ARBA" id="ARBA00022617"/>
    </source>
</evidence>
<dbReference type="EMBL" id="RQXV01000007">
    <property type="protein sequence ID" value="RRC98586.1"/>
    <property type="molecule type" value="Genomic_DNA"/>
</dbReference>
<keyword evidence="5" id="KW-0732">Signal</keyword>
<feature type="signal peptide" evidence="5">
    <location>
        <begin position="1"/>
        <end position="24"/>
    </location>
</feature>
<dbReference type="AlphaFoldDB" id="A0A3P1SN48"/>
<accession>A0A3P1SN48</accession>
<reference evidence="6 7" key="1">
    <citation type="submission" date="2018-11" db="EMBL/GenBank/DDBJ databases">
        <title>The draft genome sequence of Amphritea balenae JAMM 1525T.</title>
        <authorList>
            <person name="Fang Z."/>
            <person name="Zhang Y."/>
            <person name="Han X."/>
        </authorList>
    </citation>
    <scope>NUCLEOTIDE SEQUENCE [LARGE SCALE GENOMIC DNA]</scope>
    <source>
        <strain evidence="6 7">JAMM 1525</strain>
    </source>
</reference>
<evidence type="ECO:0000256" key="5">
    <source>
        <dbReference type="SAM" id="SignalP"/>
    </source>
</evidence>
<dbReference type="SUPFAM" id="SSF46458">
    <property type="entry name" value="Globin-like"/>
    <property type="match status" value="1"/>
</dbReference>
<protein>
    <submittedName>
        <fullName evidence="6">Group 1 truncated hemoglobin</fullName>
    </submittedName>
</protein>
<dbReference type="Proteomes" id="UP000267535">
    <property type="component" value="Unassembled WGS sequence"/>
</dbReference>
<proteinExistence type="predicted"/>
<keyword evidence="2" id="KW-0349">Heme</keyword>
<keyword evidence="1" id="KW-0813">Transport</keyword>
<dbReference type="InterPro" id="IPR001486">
    <property type="entry name" value="Hemoglobin_trunc"/>
</dbReference>
<organism evidence="6 7">
    <name type="scientific">Amphritea balenae</name>
    <dbReference type="NCBI Taxonomy" id="452629"/>
    <lineage>
        <taxon>Bacteria</taxon>
        <taxon>Pseudomonadati</taxon>
        <taxon>Pseudomonadota</taxon>
        <taxon>Gammaproteobacteria</taxon>
        <taxon>Oceanospirillales</taxon>
        <taxon>Oceanospirillaceae</taxon>
        <taxon>Amphritea</taxon>
    </lineage>
</organism>
<dbReference type="RefSeq" id="WP_124926647.1">
    <property type="nucleotide sequence ID" value="NZ_BMOH01000002.1"/>
</dbReference>
<evidence type="ECO:0000313" key="6">
    <source>
        <dbReference type="EMBL" id="RRC98586.1"/>
    </source>
</evidence>
<dbReference type="GO" id="GO:0020037">
    <property type="term" value="F:heme binding"/>
    <property type="evidence" value="ECO:0007669"/>
    <property type="project" value="InterPro"/>
</dbReference>
<dbReference type="GO" id="GO:0046872">
    <property type="term" value="F:metal ion binding"/>
    <property type="evidence" value="ECO:0007669"/>
    <property type="project" value="UniProtKB-KW"/>
</dbReference>
<evidence type="ECO:0000256" key="3">
    <source>
        <dbReference type="ARBA" id="ARBA00022723"/>
    </source>
</evidence>
<evidence type="ECO:0000313" key="7">
    <source>
        <dbReference type="Proteomes" id="UP000267535"/>
    </source>
</evidence>
<dbReference type="OrthoDB" id="9795814at2"/>
<keyword evidence="7" id="KW-1185">Reference proteome</keyword>
<gene>
    <name evidence="6" type="ORF">EHS89_13320</name>
</gene>
<feature type="chain" id="PRO_5018240004" evidence="5">
    <location>
        <begin position="25"/>
        <end position="173"/>
    </location>
</feature>